<dbReference type="PANTHER" id="PTHR43160">
    <property type="entry name" value="ACONITATE HYDRATASE B"/>
    <property type="match status" value="1"/>
</dbReference>
<evidence type="ECO:0000256" key="10">
    <source>
        <dbReference type="ARBA" id="ARBA00031977"/>
    </source>
</evidence>
<dbReference type="Gene3D" id="3.30.499.10">
    <property type="entry name" value="Aconitase, domain 3"/>
    <property type="match status" value="2"/>
</dbReference>
<dbReference type="InterPro" id="IPR015931">
    <property type="entry name" value="Acnase/IPM_dHydase_lsu_aba_1/3"/>
</dbReference>
<evidence type="ECO:0000256" key="5">
    <source>
        <dbReference type="ARBA" id="ARBA00022723"/>
    </source>
</evidence>
<dbReference type="Gene3D" id="3.20.19.10">
    <property type="entry name" value="Aconitase, domain 4"/>
    <property type="match status" value="1"/>
</dbReference>
<dbReference type="InterPro" id="IPR036008">
    <property type="entry name" value="Aconitase_4Fe-4S_dom"/>
</dbReference>
<evidence type="ECO:0000256" key="8">
    <source>
        <dbReference type="ARBA" id="ARBA00023501"/>
    </source>
</evidence>
<dbReference type="GO" id="GO:0003994">
    <property type="term" value="F:aconitate hydratase activity"/>
    <property type="evidence" value="ECO:0007669"/>
    <property type="project" value="UniProtKB-EC"/>
</dbReference>
<dbReference type="Pfam" id="PF00330">
    <property type="entry name" value="Aconitase"/>
    <property type="match status" value="2"/>
</dbReference>
<dbReference type="NCBIfam" id="NF005558">
    <property type="entry name" value="PRK07229.1"/>
    <property type="match status" value="1"/>
</dbReference>
<evidence type="ECO:0000256" key="3">
    <source>
        <dbReference type="ARBA" id="ARBA00012926"/>
    </source>
</evidence>
<gene>
    <name evidence="13" type="ORF">FJZ47_17700</name>
</gene>
<dbReference type="AlphaFoldDB" id="A0A938B5I6"/>
<dbReference type="InterPro" id="IPR050926">
    <property type="entry name" value="Aconitase/IPM_isomerase"/>
</dbReference>
<sequence length="627" mass="67586">MNLTQKLIQSHLASGTMTPGEEIALRIDQTLSQDATGTLSYLQFEAIGVPRVRTQLSVSYVDHNMLQGDFRNADDHVYLQDVAAKYGLYYSRPGNGICHQVHLERFAIPGTTLLGTDSHTPTCGGMGVLAIGAGGLDVAIAMAGSPYHLRMPQVLGVELHGHLQPGVTAKDIIFEILRRLTVKGGVGKVLEYYGPGAANLDVPERSTITNMGAELGATTSLFPSDARTMAYLTRQQRAHDFREQAPDPGATYDEHMRIDLDTLEPLIARPDSPDNVCPISAVSGTPVNQVAIGSCTNSSYSDLMTVAAMLKGKTVHPNVSLVVTPGSRQVLHMIARNGALADLIAAGARILESACGPCAGMGQVPSFNAVSVRSFNRNFPGRSGGIDNRVYLASPTACAAAALAGEIADPRAFATAYIGLPETYLVDDSGIFPPAAHPETIAIRRGPNIKPLPTRADLEAALSGGVLLKLNDNISTDHILPAGPQVLPLRSNVPAIAEYLFRYVDPTFIDRVKDRQGGFIVAGQNYGQGSSREHAALCPMFFGVKAILAKSFARIHRDNLINYAVLPLAFVDAQDYDRLDPDDELEITELRERLEDGATRIPVYNRTKQTTFETSLELTTRERHIVL</sequence>
<comment type="pathway">
    <text evidence="2">Carbohydrate metabolism; tricarboxylic acid cycle; isocitrate from oxaloacetate: step 2/2.</text>
</comment>
<evidence type="ECO:0000313" key="14">
    <source>
        <dbReference type="Proteomes" id="UP000712673"/>
    </source>
</evidence>
<evidence type="ECO:0000256" key="9">
    <source>
        <dbReference type="ARBA" id="ARBA00031081"/>
    </source>
</evidence>
<keyword evidence="7" id="KW-0411">Iron-sulfur</keyword>
<dbReference type="GO" id="GO:0005829">
    <property type="term" value="C:cytosol"/>
    <property type="evidence" value="ECO:0007669"/>
    <property type="project" value="TreeGrafter"/>
</dbReference>
<dbReference type="PROSITE" id="PS00450">
    <property type="entry name" value="ACONITASE_1"/>
    <property type="match status" value="1"/>
</dbReference>
<dbReference type="EMBL" id="VGLS01000631">
    <property type="protein sequence ID" value="MBM3225615.1"/>
    <property type="molecule type" value="Genomic_DNA"/>
</dbReference>
<dbReference type="EC" id="4.2.1.3" evidence="3"/>
<name>A0A938B5I6_UNCTE</name>
<proteinExistence type="predicted"/>
<keyword evidence="13" id="KW-0456">Lyase</keyword>
<dbReference type="PANTHER" id="PTHR43160:SF3">
    <property type="entry name" value="ACONITATE HYDRATASE, MITOCHONDRIAL"/>
    <property type="match status" value="1"/>
</dbReference>
<evidence type="ECO:0000313" key="13">
    <source>
        <dbReference type="EMBL" id="MBM3225615.1"/>
    </source>
</evidence>
<dbReference type="InterPro" id="IPR015928">
    <property type="entry name" value="Aconitase/3IPM_dehydase_swvl"/>
</dbReference>
<evidence type="ECO:0000259" key="11">
    <source>
        <dbReference type="Pfam" id="PF00330"/>
    </source>
</evidence>
<dbReference type="InterPro" id="IPR001030">
    <property type="entry name" value="Acoase/IPM_deHydtase_lsu_aba"/>
</dbReference>
<comment type="caution">
    <text evidence="13">The sequence shown here is derived from an EMBL/GenBank/DDBJ whole genome shotgun (WGS) entry which is preliminary data.</text>
</comment>
<evidence type="ECO:0000259" key="12">
    <source>
        <dbReference type="Pfam" id="PF00694"/>
    </source>
</evidence>
<feature type="domain" description="Aconitase/3-isopropylmalate dehydratase large subunit alpha/beta/alpha" evidence="11">
    <location>
        <begin position="6"/>
        <end position="281"/>
    </location>
</feature>
<evidence type="ECO:0000256" key="4">
    <source>
        <dbReference type="ARBA" id="ARBA00019378"/>
    </source>
</evidence>
<evidence type="ECO:0000256" key="6">
    <source>
        <dbReference type="ARBA" id="ARBA00023004"/>
    </source>
</evidence>
<feature type="domain" description="Aconitase/3-isopropylmalate dehydratase large subunit alpha/beta/alpha" evidence="11">
    <location>
        <begin position="283"/>
        <end position="405"/>
    </location>
</feature>
<dbReference type="InterPro" id="IPR000573">
    <property type="entry name" value="AconitaseA/IPMdHydase_ssu_swvl"/>
</dbReference>
<evidence type="ECO:0000256" key="7">
    <source>
        <dbReference type="ARBA" id="ARBA00023014"/>
    </source>
</evidence>
<dbReference type="InterPro" id="IPR018136">
    <property type="entry name" value="Aconitase_4Fe-4S_BS"/>
</dbReference>
<dbReference type="InterPro" id="IPR006250">
    <property type="entry name" value="Aconitase_put"/>
</dbReference>
<dbReference type="SUPFAM" id="SSF52016">
    <property type="entry name" value="LeuD/IlvD-like"/>
    <property type="match status" value="1"/>
</dbReference>
<comment type="catalytic activity">
    <reaction evidence="8">
        <text>citrate = D-threo-isocitrate</text>
        <dbReference type="Rhea" id="RHEA:10336"/>
        <dbReference type="ChEBI" id="CHEBI:15562"/>
        <dbReference type="ChEBI" id="CHEBI:16947"/>
        <dbReference type="EC" id="4.2.1.3"/>
    </reaction>
</comment>
<keyword evidence="5" id="KW-0479">Metal-binding</keyword>
<comment type="cofactor">
    <cofactor evidence="1">
        <name>[4Fe-4S] cluster</name>
        <dbReference type="ChEBI" id="CHEBI:49883"/>
    </cofactor>
</comment>
<dbReference type="Pfam" id="PF00694">
    <property type="entry name" value="Aconitase_C"/>
    <property type="match status" value="1"/>
</dbReference>
<dbReference type="SUPFAM" id="SSF53732">
    <property type="entry name" value="Aconitase iron-sulfur domain"/>
    <property type="match status" value="1"/>
</dbReference>
<evidence type="ECO:0000256" key="1">
    <source>
        <dbReference type="ARBA" id="ARBA00001966"/>
    </source>
</evidence>
<reference evidence="13" key="1">
    <citation type="submission" date="2019-03" db="EMBL/GenBank/DDBJ databases">
        <title>Lake Tanganyika Metagenome-Assembled Genomes (MAGs).</title>
        <authorList>
            <person name="Tran P."/>
        </authorList>
    </citation>
    <scope>NUCLEOTIDE SEQUENCE</scope>
    <source>
        <strain evidence="13">K_DeepCast_65m_m2_066</strain>
    </source>
</reference>
<dbReference type="PRINTS" id="PR00415">
    <property type="entry name" value="ACONITASE"/>
</dbReference>
<accession>A0A938B5I6</accession>
<dbReference type="GO" id="GO:0051539">
    <property type="term" value="F:4 iron, 4 sulfur cluster binding"/>
    <property type="evidence" value="ECO:0007669"/>
    <property type="project" value="TreeGrafter"/>
</dbReference>
<evidence type="ECO:0000256" key="2">
    <source>
        <dbReference type="ARBA" id="ARBA00004717"/>
    </source>
</evidence>
<feature type="non-terminal residue" evidence="13">
    <location>
        <position position="627"/>
    </location>
</feature>
<keyword evidence="6" id="KW-0408">Iron</keyword>
<dbReference type="NCBIfam" id="TIGR01342">
    <property type="entry name" value="acon_putative"/>
    <property type="match status" value="1"/>
</dbReference>
<feature type="domain" description="Aconitase A/isopropylmalate dehydratase small subunit swivel" evidence="12">
    <location>
        <begin position="513"/>
        <end position="571"/>
    </location>
</feature>
<dbReference type="GO" id="GO:0046872">
    <property type="term" value="F:metal ion binding"/>
    <property type="evidence" value="ECO:0007669"/>
    <property type="project" value="UniProtKB-KW"/>
</dbReference>
<protein>
    <recommendedName>
        <fullName evidence="4">Aconitate hydratase A</fullName>
        <ecNumber evidence="3">4.2.1.3</ecNumber>
    </recommendedName>
    <alternativeName>
        <fullName evidence="10">Iron-responsive protein-like</fullName>
    </alternativeName>
    <alternativeName>
        <fullName evidence="9">RNA-binding protein</fullName>
    </alternativeName>
</protein>
<dbReference type="Proteomes" id="UP000712673">
    <property type="component" value="Unassembled WGS sequence"/>
</dbReference>
<organism evidence="13 14">
    <name type="scientific">Tectimicrobiota bacterium</name>
    <dbReference type="NCBI Taxonomy" id="2528274"/>
    <lineage>
        <taxon>Bacteria</taxon>
        <taxon>Pseudomonadati</taxon>
        <taxon>Nitrospinota/Tectimicrobiota group</taxon>
        <taxon>Candidatus Tectimicrobiota</taxon>
    </lineage>
</organism>
<dbReference type="GO" id="GO:0006099">
    <property type="term" value="P:tricarboxylic acid cycle"/>
    <property type="evidence" value="ECO:0007669"/>
    <property type="project" value="TreeGrafter"/>
</dbReference>